<dbReference type="Proteomes" id="UP000618591">
    <property type="component" value="Unassembled WGS sequence"/>
</dbReference>
<evidence type="ECO:0000313" key="1">
    <source>
        <dbReference type="EMBL" id="GGA48632.1"/>
    </source>
</evidence>
<proteinExistence type="predicted"/>
<accession>A0ABQ1GRG7</accession>
<sequence length="66" mass="6876">MGAALPERTPVPAATMIAAVFPEVMGVRLAQPTRPRQPTPCAHPASLAATPPFGYALPDFKANPIP</sequence>
<name>A0ABQ1GRG7_9SPHN</name>
<dbReference type="EMBL" id="BMDW01000009">
    <property type="protein sequence ID" value="GGA48632.1"/>
    <property type="molecule type" value="Genomic_DNA"/>
</dbReference>
<gene>
    <name evidence="1" type="ORF">GCM10011395_18730</name>
</gene>
<evidence type="ECO:0000313" key="2">
    <source>
        <dbReference type="Proteomes" id="UP000618591"/>
    </source>
</evidence>
<organism evidence="1 2">
    <name type="scientific">Sphingomonas psychrolutea</name>
    <dbReference type="NCBI Taxonomy" id="1259676"/>
    <lineage>
        <taxon>Bacteria</taxon>
        <taxon>Pseudomonadati</taxon>
        <taxon>Pseudomonadota</taxon>
        <taxon>Alphaproteobacteria</taxon>
        <taxon>Sphingomonadales</taxon>
        <taxon>Sphingomonadaceae</taxon>
        <taxon>Sphingomonas</taxon>
    </lineage>
</organism>
<protein>
    <submittedName>
        <fullName evidence="1">Uncharacterized protein</fullName>
    </submittedName>
</protein>
<reference evidence="2" key="1">
    <citation type="journal article" date="2019" name="Int. J. Syst. Evol. Microbiol.">
        <title>The Global Catalogue of Microorganisms (GCM) 10K type strain sequencing project: providing services to taxonomists for standard genome sequencing and annotation.</title>
        <authorList>
            <consortium name="The Broad Institute Genomics Platform"/>
            <consortium name="The Broad Institute Genome Sequencing Center for Infectious Disease"/>
            <person name="Wu L."/>
            <person name="Ma J."/>
        </authorList>
    </citation>
    <scope>NUCLEOTIDE SEQUENCE [LARGE SCALE GENOMIC DNA]</scope>
    <source>
        <strain evidence="2">CGMCC 1.10106</strain>
    </source>
</reference>
<comment type="caution">
    <text evidence="1">The sequence shown here is derived from an EMBL/GenBank/DDBJ whole genome shotgun (WGS) entry which is preliminary data.</text>
</comment>
<keyword evidence="2" id="KW-1185">Reference proteome</keyword>